<comment type="caution">
    <text evidence="3">The sequence shown here is derived from an EMBL/GenBank/DDBJ whole genome shotgun (WGS) entry which is preliminary data.</text>
</comment>
<dbReference type="Proteomes" id="UP000253303">
    <property type="component" value="Unassembled WGS sequence"/>
</dbReference>
<dbReference type="GO" id="GO:0022857">
    <property type="term" value="F:transmembrane transporter activity"/>
    <property type="evidence" value="ECO:0007669"/>
    <property type="project" value="InterPro"/>
</dbReference>
<dbReference type="Pfam" id="PF04069">
    <property type="entry name" value="OpuAC"/>
    <property type="match status" value="1"/>
</dbReference>
<keyword evidence="4" id="KW-1185">Reference proteome</keyword>
<accession>A0A366LLH2</accession>
<name>A0A366LLH2_9ACTN</name>
<dbReference type="CDD" id="cd13611">
    <property type="entry name" value="PBP2_YehZ"/>
    <property type="match status" value="1"/>
</dbReference>
<dbReference type="RefSeq" id="WP_113986317.1">
    <property type="nucleotide sequence ID" value="NZ_QMEY01000035.1"/>
</dbReference>
<dbReference type="SUPFAM" id="SSF53850">
    <property type="entry name" value="Periplasmic binding protein-like II"/>
    <property type="match status" value="1"/>
</dbReference>
<proteinExistence type="predicted"/>
<dbReference type="GO" id="GO:0043190">
    <property type="term" value="C:ATP-binding cassette (ABC) transporter complex"/>
    <property type="evidence" value="ECO:0007669"/>
    <property type="project" value="InterPro"/>
</dbReference>
<feature type="signal peptide" evidence="1">
    <location>
        <begin position="1"/>
        <end position="28"/>
    </location>
</feature>
<evidence type="ECO:0000313" key="4">
    <source>
        <dbReference type="Proteomes" id="UP000253303"/>
    </source>
</evidence>
<evidence type="ECO:0000313" key="3">
    <source>
        <dbReference type="EMBL" id="RBQ14279.1"/>
    </source>
</evidence>
<dbReference type="AlphaFoldDB" id="A0A366LLH2"/>
<dbReference type="EMBL" id="QMEY01000035">
    <property type="protein sequence ID" value="RBQ14279.1"/>
    <property type="molecule type" value="Genomic_DNA"/>
</dbReference>
<sequence>MRRAPAPLAALLAVLLLTTACGLHPASAFVPPVEPGAIKPVPGLADVRVRVTSKEFTEQLVLGKIAVLALTAAGAQVSDQTNVQGSVNARASLTRDDADLMWEYVGTGWVTFLGQDQTFPDARKQYEATRDLDAKRNDITWLPPAALNNTYAVGVTRESAEKYGLRKISDITKVPQAQRTFCVDHETFGRDDGFLGMLRGYGLAYGSDIRQSAVRRTSVGVLYNSIASGVCTMGMITSTDGRVRALDLVTLEDDRTFFPAFNACVTVRGELLRAHPEIARIFAAISERLTDDVMRGLNAEVDVDGGVPVLVAKKWLVSQGLVT</sequence>
<dbReference type="Gene3D" id="3.40.190.120">
    <property type="entry name" value="Osmoprotection protein (prox), domain 2"/>
    <property type="match status" value="1"/>
</dbReference>
<keyword evidence="1" id="KW-0732">Signal</keyword>
<reference evidence="3 4" key="1">
    <citation type="submission" date="2018-06" db="EMBL/GenBank/DDBJ databases">
        <title>Sphaerisporangium craniellae sp. nov., isolated from a marine sponge in the South China Sea.</title>
        <authorList>
            <person name="Li L."/>
        </authorList>
    </citation>
    <scope>NUCLEOTIDE SEQUENCE [LARGE SCALE GENOMIC DNA]</scope>
    <source>
        <strain evidence="3 4">LHW63015</strain>
    </source>
</reference>
<evidence type="ECO:0000259" key="2">
    <source>
        <dbReference type="Pfam" id="PF04069"/>
    </source>
</evidence>
<feature type="chain" id="PRO_5016850963" evidence="1">
    <location>
        <begin position="29"/>
        <end position="323"/>
    </location>
</feature>
<gene>
    <name evidence="3" type="ORF">DP939_41420</name>
</gene>
<organism evidence="3 4">
    <name type="scientific">Spongiactinospora rosea</name>
    <dbReference type="NCBI Taxonomy" id="2248750"/>
    <lineage>
        <taxon>Bacteria</taxon>
        <taxon>Bacillati</taxon>
        <taxon>Actinomycetota</taxon>
        <taxon>Actinomycetes</taxon>
        <taxon>Streptosporangiales</taxon>
        <taxon>Streptosporangiaceae</taxon>
        <taxon>Spongiactinospora</taxon>
    </lineage>
</organism>
<feature type="domain" description="ABC-type glycine betaine transport system substrate-binding" evidence="2">
    <location>
        <begin position="48"/>
        <end position="316"/>
    </location>
</feature>
<protein>
    <submittedName>
        <fullName evidence="3">Glycine/betaine ABC transporter substrate-binding protein</fullName>
    </submittedName>
</protein>
<dbReference type="InterPro" id="IPR007210">
    <property type="entry name" value="ABC_Gly_betaine_transp_sub-bd"/>
</dbReference>
<dbReference type="OrthoDB" id="9781705at2"/>
<dbReference type="Gene3D" id="3.40.190.10">
    <property type="entry name" value="Periplasmic binding protein-like II"/>
    <property type="match status" value="1"/>
</dbReference>
<evidence type="ECO:0000256" key="1">
    <source>
        <dbReference type="SAM" id="SignalP"/>
    </source>
</evidence>
<dbReference type="PROSITE" id="PS51257">
    <property type="entry name" value="PROKAR_LIPOPROTEIN"/>
    <property type="match status" value="1"/>
</dbReference>